<dbReference type="Proteomes" id="UP000286985">
    <property type="component" value="Unassembled WGS sequence"/>
</dbReference>
<comment type="caution">
    <text evidence="2">The sequence shown here is derived from an EMBL/GenBank/DDBJ whole genome shotgun (WGS) entry which is preliminary data.</text>
</comment>
<feature type="non-terminal residue" evidence="2">
    <location>
        <position position="1"/>
    </location>
</feature>
<reference evidence="3" key="1">
    <citation type="journal article" date="2018" name="Front. Microbiol.">
        <title>Genome-Based Analysis Reveals the Taxonomy and Diversity of the Family Idiomarinaceae.</title>
        <authorList>
            <person name="Liu Y."/>
            <person name="Lai Q."/>
            <person name="Shao Z."/>
        </authorList>
    </citation>
    <scope>NUCLEOTIDE SEQUENCE [LARGE SCALE GENOMIC DNA]</scope>
    <source>
        <strain evidence="3">908033</strain>
    </source>
</reference>
<gene>
    <name evidence="2" type="ORF">CWE24_12525</name>
</gene>
<feature type="region of interest" description="Disordered" evidence="1">
    <location>
        <begin position="49"/>
        <end position="91"/>
    </location>
</feature>
<name>A0A432XAR5_9GAMM</name>
<dbReference type="STRING" id="519452.SAMN04488139_0119"/>
<accession>A0A432XAR5</accession>
<evidence type="ECO:0000313" key="2">
    <source>
        <dbReference type="EMBL" id="RUO45839.1"/>
    </source>
</evidence>
<proteinExistence type="predicted"/>
<protein>
    <submittedName>
        <fullName evidence="2">Uncharacterized protein</fullName>
    </submittedName>
</protein>
<dbReference type="RefSeq" id="WP_206750119.1">
    <property type="nucleotide sequence ID" value="NZ_PIPU01000014.1"/>
</dbReference>
<evidence type="ECO:0000256" key="1">
    <source>
        <dbReference type="SAM" id="MobiDB-lite"/>
    </source>
</evidence>
<organism evidence="2 3">
    <name type="scientific">Pseudidiomarina donghaiensis</name>
    <dbReference type="NCBI Taxonomy" id="519452"/>
    <lineage>
        <taxon>Bacteria</taxon>
        <taxon>Pseudomonadati</taxon>
        <taxon>Pseudomonadota</taxon>
        <taxon>Gammaproteobacteria</taxon>
        <taxon>Alteromonadales</taxon>
        <taxon>Idiomarinaceae</taxon>
        <taxon>Pseudidiomarina</taxon>
    </lineage>
</organism>
<sequence>PYSYIMNNPLAGTDPSGYIAKCMLSIHCDTDESINGVRIISRPQDYAQLSSNGNEQQAPVTNNQKEASEIGSQNDSTSVENDSSSGDSRYLTASTDDAQFHWDGKHTDGPKTTKTTTEYETDVEFEGTLETLRATKYELQTTPSANLPDFTKTGGIPVGPGIDVAIDWNNYDVTFQVYSLYEVTTTQTSWSRETVAISSITGQKIRYHSKVSPPPKVVRTSLGRYWTIKGKTGQKVGTMKFPLPVPIPTR</sequence>
<dbReference type="EMBL" id="PIPU01000014">
    <property type="protein sequence ID" value="RUO45839.1"/>
    <property type="molecule type" value="Genomic_DNA"/>
</dbReference>
<evidence type="ECO:0000313" key="3">
    <source>
        <dbReference type="Proteomes" id="UP000286985"/>
    </source>
</evidence>
<keyword evidence="3" id="KW-1185">Reference proteome</keyword>
<dbReference type="AlphaFoldDB" id="A0A432XAR5"/>